<dbReference type="RefSeq" id="WP_054748549.1">
    <property type="nucleotide sequence ID" value="NZ_BKAM01000051.1"/>
</dbReference>
<dbReference type="Proteomes" id="UP000321569">
    <property type="component" value="Unassembled WGS sequence"/>
</dbReference>
<dbReference type="EMBL" id="BKAM01000051">
    <property type="protein sequence ID" value="GEP73118.1"/>
    <property type="molecule type" value="Genomic_DNA"/>
</dbReference>
<dbReference type="AlphaFoldDB" id="A0A512PPI7"/>
<proteinExistence type="predicted"/>
<dbReference type="OrthoDB" id="2146345at2"/>
<name>A0A512PPI7_9LACO</name>
<sequence>MADDVNYEEQLKKLESGELDKIEVHPDHFMDFQVAYMNFDKRKRVIGTANQGGVVTYVFERDEDDKKTQ</sequence>
<protein>
    <submittedName>
        <fullName evidence="1">Uncharacterized protein</fullName>
    </submittedName>
</protein>
<organism evidence="1 2">
    <name type="scientific">Lentilactobacillus rapi</name>
    <dbReference type="NCBI Taxonomy" id="481723"/>
    <lineage>
        <taxon>Bacteria</taxon>
        <taxon>Bacillati</taxon>
        <taxon>Bacillota</taxon>
        <taxon>Bacilli</taxon>
        <taxon>Lactobacillales</taxon>
        <taxon>Lactobacillaceae</taxon>
        <taxon>Lentilactobacillus</taxon>
    </lineage>
</organism>
<reference evidence="1 2" key="1">
    <citation type="submission" date="2019-07" db="EMBL/GenBank/DDBJ databases">
        <title>Whole genome shotgun sequence of Lactobacillus rapi NBRC 109618.</title>
        <authorList>
            <person name="Hosoyama A."/>
            <person name="Uohara A."/>
            <person name="Ohji S."/>
            <person name="Ichikawa N."/>
        </authorList>
    </citation>
    <scope>NUCLEOTIDE SEQUENCE [LARGE SCALE GENOMIC DNA]</scope>
    <source>
        <strain evidence="1 2">NBRC 109618</strain>
    </source>
</reference>
<accession>A0A512PPI7</accession>
<evidence type="ECO:0000313" key="2">
    <source>
        <dbReference type="Proteomes" id="UP000321569"/>
    </source>
</evidence>
<comment type="caution">
    <text evidence="1">The sequence shown here is derived from an EMBL/GenBank/DDBJ whole genome shotgun (WGS) entry which is preliminary data.</text>
</comment>
<evidence type="ECO:0000313" key="1">
    <source>
        <dbReference type="EMBL" id="GEP73118.1"/>
    </source>
</evidence>
<gene>
    <name evidence="1" type="ORF">LRA02_19860</name>
</gene>